<dbReference type="Gene3D" id="1.10.600.10">
    <property type="entry name" value="Farnesyl Diphosphate Synthase"/>
    <property type="match status" value="1"/>
</dbReference>
<dbReference type="SFLD" id="SFLDS00005">
    <property type="entry name" value="Isoprenoid_Synthase_Type_I"/>
    <property type="match status" value="1"/>
</dbReference>
<evidence type="ECO:0000313" key="3">
    <source>
        <dbReference type="Proteomes" id="UP000283433"/>
    </source>
</evidence>
<keyword evidence="1" id="KW-0808">Transferase</keyword>
<dbReference type="InterPro" id="IPR033904">
    <property type="entry name" value="Trans_IPPS_HH"/>
</dbReference>
<dbReference type="InterPro" id="IPR002060">
    <property type="entry name" value="Squ/phyt_synthse"/>
</dbReference>
<organism evidence="2 3">
    <name type="scientific">Pelobium manganitolerans</name>
    <dbReference type="NCBI Taxonomy" id="1842495"/>
    <lineage>
        <taxon>Bacteria</taxon>
        <taxon>Pseudomonadati</taxon>
        <taxon>Bacteroidota</taxon>
        <taxon>Sphingobacteriia</taxon>
        <taxon>Sphingobacteriales</taxon>
        <taxon>Sphingobacteriaceae</taxon>
        <taxon>Pelobium</taxon>
    </lineage>
</organism>
<dbReference type="InterPro" id="IPR019845">
    <property type="entry name" value="Squalene/phytoene_synthase_CS"/>
</dbReference>
<dbReference type="PANTHER" id="PTHR31480">
    <property type="entry name" value="BIFUNCTIONAL LYCOPENE CYCLASE/PHYTOENE SYNTHASE"/>
    <property type="match status" value="1"/>
</dbReference>
<accession>A0A419S7G5</accession>
<dbReference type="Proteomes" id="UP000283433">
    <property type="component" value="Unassembled WGS sequence"/>
</dbReference>
<keyword evidence="3" id="KW-1185">Reference proteome</keyword>
<evidence type="ECO:0000313" key="2">
    <source>
        <dbReference type="EMBL" id="RKD17278.1"/>
    </source>
</evidence>
<gene>
    <name evidence="2" type="ORF">BCY91_03880</name>
</gene>
<dbReference type="GO" id="GO:0051996">
    <property type="term" value="F:squalene synthase [NAD(P)H] activity"/>
    <property type="evidence" value="ECO:0007669"/>
    <property type="project" value="InterPro"/>
</dbReference>
<dbReference type="InterPro" id="IPR044843">
    <property type="entry name" value="Trans_IPPS_bact-type"/>
</dbReference>
<dbReference type="SUPFAM" id="SSF48576">
    <property type="entry name" value="Terpenoid synthases"/>
    <property type="match status" value="1"/>
</dbReference>
<dbReference type="Pfam" id="PF00494">
    <property type="entry name" value="SQS_PSY"/>
    <property type="match status" value="1"/>
</dbReference>
<dbReference type="SFLD" id="SFLDG01212">
    <property type="entry name" value="Phytoene_synthase_like"/>
    <property type="match status" value="1"/>
</dbReference>
<dbReference type="GO" id="GO:0004311">
    <property type="term" value="F:geranylgeranyl diphosphate synthase activity"/>
    <property type="evidence" value="ECO:0007669"/>
    <property type="project" value="InterPro"/>
</dbReference>
<dbReference type="RefSeq" id="WP_120181473.1">
    <property type="nucleotide sequence ID" value="NZ_MBTA01000012.1"/>
</dbReference>
<protein>
    <submittedName>
        <fullName evidence="2">Phytoene synthase</fullName>
    </submittedName>
</protein>
<comment type="caution">
    <text evidence="2">The sequence shown here is derived from an EMBL/GenBank/DDBJ whole genome shotgun (WGS) entry which is preliminary data.</text>
</comment>
<reference evidence="2 3" key="1">
    <citation type="submission" date="2016-07" db="EMBL/GenBank/DDBJ databases">
        <title>Genome of Pelobium manganitolerans.</title>
        <authorList>
            <person name="Wu S."/>
            <person name="Wang G."/>
        </authorList>
    </citation>
    <scope>NUCLEOTIDE SEQUENCE [LARGE SCALE GENOMIC DNA]</scope>
    <source>
        <strain evidence="2 3">YS-25</strain>
    </source>
</reference>
<dbReference type="AlphaFoldDB" id="A0A419S7G5"/>
<sequence>MDLFTETCFRCSKIITQKYSTSFSLGIRAFSENLRFPIYAIYAFVRYADEIVDTFHDKDKVALMQKFRADTQEAIDTKISLNPVLQAFQTVVNSYAIEFDLIDAFLRSMEMDLNKNTYNEIAYQNYIYGSAEVVGLMCLRVFCKGDDAQYQLLLPYAKRLGAAFQKINFLRDIKSDFDERGRTYFPNVDFNHFTDADKSLIEADIKADFDTALMGIKQLPADSRLGVYIAFVYYVQLFKKIKRSSAKTIVQKRIRVSNSHKLILMAEALFRNKLKLFSYS</sequence>
<dbReference type="PROSITE" id="PS01045">
    <property type="entry name" value="SQUALEN_PHYTOEN_SYN_2"/>
    <property type="match status" value="1"/>
</dbReference>
<dbReference type="SFLD" id="SFLDG01018">
    <property type="entry name" value="Squalene/Phytoene_Synthase_Lik"/>
    <property type="match status" value="1"/>
</dbReference>
<proteinExistence type="predicted"/>
<dbReference type="EMBL" id="MBTA01000012">
    <property type="protein sequence ID" value="RKD17278.1"/>
    <property type="molecule type" value="Genomic_DNA"/>
</dbReference>
<dbReference type="OrthoDB" id="9787280at2"/>
<dbReference type="InterPro" id="IPR008949">
    <property type="entry name" value="Isoprenoid_synthase_dom_sf"/>
</dbReference>
<evidence type="ECO:0000256" key="1">
    <source>
        <dbReference type="ARBA" id="ARBA00022679"/>
    </source>
</evidence>
<dbReference type="GO" id="GO:0016117">
    <property type="term" value="P:carotenoid biosynthetic process"/>
    <property type="evidence" value="ECO:0007669"/>
    <property type="project" value="UniProtKB-ARBA"/>
</dbReference>
<dbReference type="CDD" id="cd00683">
    <property type="entry name" value="Trans_IPPS_HH"/>
    <property type="match status" value="1"/>
</dbReference>
<name>A0A419S7G5_9SPHI</name>